<gene>
    <name evidence="2" type="ORF">IV67_GL000312</name>
</gene>
<reference evidence="2 3" key="1">
    <citation type="journal article" date="2015" name="Genome Announc.">
        <title>Expanding the biotechnology potential of lactobacilli through comparative genomics of 213 strains and associated genera.</title>
        <authorList>
            <person name="Sun Z."/>
            <person name="Harris H.M."/>
            <person name="McCann A."/>
            <person name="Guo C."/>
            <person name="Argimon S."/>
            <person name="Zhang W."/>
            <person name="Yang X."/>
            <person name="Jeffery I.B."/>
            <person name="Cooney J.C."/>
            <person name="Kagawa T.F."/>
            <person name="Liu W."/>
            <person name="Song Y."/>
            <person name="Salvetti E."/>
            <person name="Wrobel A."/>
            <person name="Rasinkangas P."/>
            <person name="Parkhill J."/>
            <person name="Rea M.C."/>
            <person name="O'Sullivan O."/>
            <person name="Ritari J."/>
            <person name="Douillard F.P."/>
            <person name="Paul Ross R."/>
            <person name="Yang R."/>
            <person name="Briner A.E."/>
            <person name="Felis G.E."/>
            <person name="de Vos W.M."/>
            <person name="Barrangou R."/>
            <person name="Klaenhammer T.R."/>
            <person name="Caufield P.W."/>
            <person name="Cui Y."/>
            <person name="Zhang H."/>
            <person name="O'Toole P.W."/>
        </authorList>
    </citation>
    <scope>NUCLEOTIDE SEQUENCE [LARGE SCALE GENOMIC DNA]</scope>
    <source>
        <strain evidence="2 3">DSM 20014</strain>
    </source>
</reference>
<proteinExistence type="predicted"/>
<accession>A0A0R2JHK4</accession>
<name>A0A0R2JHK4_9LACO</name>
<feature type="transmembrane region" description="Helical" evidence="1">
    <location>
        <begin position="90"/>
        <end position="108"/>
    </location>
</feature>
<feature type="transmembrane region" description="Helical" evidence="1">
    <location>
        <begin position="185"/>
        <end position="207"/>
    </location>
</feature>
<dbReference type="AlphaFoldDB" id="A0A0R2JHK4"/>
<dbReference type="STRING" id="1620.IV67_GL000312"/>
<keyword evidence="1" id="KW-0472">Membrane</keyword>
<keyword evidence="3" id="KW-1185">Reference proteome</keyword>
<comment type="caution">
    <text evidence="2">The sequence shown here is derived from an EMBL/GenBank/DDBJ whole genome shotgun (WGS) entry which is preliminary data.</text>
</comment>
<evidence type="ECO:0000313" key="2">
    <source>
        <dbReference type="EMBL" id="KRN76803.1"/>
    </source>
</evidence>
<dbReference type="Proteomes" id="UP000051673">
    <property type="component" value="Unassembled WGS sequence"/>
</dbReference>
<feature type="transmembrane region" description="Helical" evidence="1">
    <location>
        <begin position="12"/>
        <end position="36"/>
    </location>
</feature>
<sequence length="211" mass="23840">MQQQWWQRKLFFGLGIVGAITFVLESVIGSLMWPAYQSLAHPIALLTAQGAPFRGGFLVMQVLASLAVTVALVAIYAYHRYQRERKMMQASAGMIFSWSAWLIVTNFWPNARMADYVLAESISGKSIVLALILLALAGTMYWYAQAVMTIDWISLRNVLTVVSILIVLFAALEFGMYLINWPLRGFFDILTLDTMALGMGFLSWYFMRQAI</sequence>
<keyword evidence="1" id="KW-1133">Transmembrane helix</keyword>
<evidence type="ECO:0000256" key="1">
    <source>
        <dbReference type="SAM" id="Phobius"/>
    </source>
</evidence>
<evidence type="ECO:0000313" key="3">
    <source>
        <dbReference type="Proteomes" id="UP000051673"/>
    </source>
</evidence>
<keyword evidence="1" id="KW-0812">Transmembrane</keyword>
<dbReference type="PATRIC" id="fig|1620.3.peg.317"/>
<dbReference type="OrthoDB" id="2149194at2"/>
<protein>
    <recommendedName>
        <fullName evidence="4">Integral membrane protein</fullName>
    </recommendedName>
</protein>
<feature type="transmembrane region" description="Helical" evidence="1">
    <location>
        <begin position="158"/>
        <end position="179"/>
    </location>
</feature>
<evidence type="ECO:0008006" key="4">
    <source>
        <dbReference type="Google" id="ProtNLM"/>
    </source>
</evidence>
<feature type="transmembrane region" description="Helical" evidence="1">
    <location>
        <begin position="56"/>
        <end position="78"/>
    </location>
</feature>
<dbReference type="RefSeq" id="WP_057787513.1">
    <property type="nucleotide sequence ID" value="NZ_JQCD01000024.1"/>
</dbReference>
<feature type="transmembrane region" description="Helical" evidence="1">
    <location>
        <begin position="128"/>
        <end position="146"/>
    </location>
</feature>
<dbReference type="EMBL" id="JQCD01000024">
    <property type="protein sequence ID" value="KRN76803.1"/>
    <property type="molecule type" value="Genomic_DNA"/>
</dbReference>
<organism evidence="2 3">
    <name type="scientific">Weissella minor</name>
    <dbReference type="NCBI Taxonomy" id="1620"/>
    <lineage>
        <taxon>Bacteria</taxon>
        <taxon>Bacillati</taxon>
        <taxon>Bacillota</taxon>
        <taxon>Bacilli</taxon>
        <taxon>Lactobacillales</taxon>
        <taxon>Lactobacillaceae</taxon>
        <taxon>Weissella</taxon>
    </lineage>
</organism>